<dbReference type="GO" id="GO:0005886">
    <property type="term" value="C:plasma membrane"/>
    <property type="evidence" value="ECO:0007669"/>
    <property type="project" value="UniProtKB-SubCell"/>
</dbReference>
<dbReference type="GO" id="GO:0000155">
    <property type="term" value="F:phosphorelay sensor kinase activity"/>
    <property type="evidence" value="ECO:0007669"/>
    <property type="project" value="InterPro"/>
</dbReference>
<dbReference type="SUPFAM" id="SSF47384">
    <property type="entry name" value="Homodimeric domain of signal transducing histidine kinase"/>
    <property type="match status" value="1"/>
</dbReference>
<dbReference type="InterPro" id="IPR036890">
    <property type="entry name" value="HATPase_C_sf"/>
</dbReference>
<keyword evidence="9" id="KW-0472">Membrane</keyword>
<evidence type="ECO:0000256" key="6">
    <source>
        <dbReference type="ARBA" id="ARBA00022741"/>
    </source>
</evidence>
<evidence type="ECO:0000256" key="4">
    <source>
        <dbReference type="ARBA" id="ARBA00022475"/>
    </source>
</evidence>
<evidence type="ECO:0000256" key="1">
    <source>
        <dbReference type="ARBA" id="ARBA00000085"/>
    </source>
</evidence>
<comment type="catalytic activity">
    <reaction evidence="1">
        <text>ATP + protein L-histidine = ADP + protein N-phospho-L-histidine.</text>
        <dbReference type="EC" id="2.7.13.3"/>
    </reaction>
</comment>
<evidence type="ECO:0000259" key="10">
    <source>
        <dbReference type="PROSITE" id="PS50109"/>
    </source>
</evidence>
<dbReference type="Gene3D" id="1.10.287.130">
    <property type="match status" value="1"/>
</dbReference>
<dbReference type="InterPro" id="IPR047770">
    <property type="entry name" value="RegB"/>
</dbReference>
<dbReference type="EC" id="2.7.13.3" evidence="3"/>
<evidence type="ECO:0000256" key="8">
    <source>
        <dbReference type="ARBA" id="ARBA00022840"/>
    </source>
</evidence>
<dbReference type="PROSITE" id="PS50109">
    <property type="entry name" value="HIS_KIN"/>
    <property type="match status" value="1"/>
</dbReference>
<dbReference type="PANTHER" id="PTHR44936">
    <property type="entry name" value="SENSOR PROTEIN CREC"/>
    <property type="match status" value="1"/>
</dbReference>
<dbReference type="NCBIfam" id="NF033792">
    <property type="entry name" value="ActS_PrrB_HisK"/>
    <property type="match status" value="1"/>
</dbReference>
<feature type="transmembrane region" description="Helical" evidence="9">
    <location>
        <begin position="174"/>
        <end position="194"/>
    </location>
</feature>
<feature type="transmembrane region" description="Helical" evidence="9">
    <location>
        <begin position="36"/>
        <end position="58"/>
    </location>
</feature>
<feature type="transmembrane region" description="Helical" evidence="9">
    <location>
        <begin position="143"/>
        <end position="162"/>
    </location>
</feature>
<keyword evidence="8" id="KW-0067">ATP-binding</keyword>
<evidence type="ECO:0000256" key="7">
    <source>
        <dbReference type="ARBA" id="ARBA00022777"/>
    </source>
</evidence>
<dbReference type="InterPro" id="IPR003594">
    <property type="entry name" value="HATPase_dom"/>
</dbReference>
<dbReference type="InterPro" id="IPR003661">
    <property type="entry name" value="HisK_dim/P_dom"/>
</dbReference>
<reference evidence="11 12" key="1">
    <citation type="submission" date="2017-04" db="EMBL/GenBank/DDBJ databases">
        <authorList>
            <person name="Afonso C.L."/>
            <person name="Miller P.J."/>
            <person name="Scott M.A."/>
            <person name="Spackman E."/>
            <person name="Goraichik I."/>
            <person name="Dimitrov K.M."/>
            <person name="Suarez D.L."/>
            <person name="Swayne D.E."/>
        </authorList>
    </citation>
    <scope>NUCLEOTIDE SEQUENCE [LARGE SCALE GENOMIC DNA]</scope>
    <source>
        <strain evidence="11 12">USBA 355</strain>
    </source>
</reference>
<keyword evidence="7 11" id="KW-0418">Kinase</keyword>
<accession>A0A1Y6CLL3</accession>
<dbReference type="InterPro" id="IPR005467">
    <property type="entry name" value="His_kinase_dom"/>
</dbReference>
<keyword evidence="6" id="KW-0547">Nucleotide-binding</keyword>
<dbReference type="InterPro" id="IPR050980">
    <property type="entry name" value="2C_sensor_his_kinase"/>
</dbReference>
<feature type="domain" description="Histidine kinase" evidence="10">
    <location>
        <begin position="230"/>
        <end position="459"/>
    </location>
</feature>
<dbReference type="InterPro" id="IPR036097">
    <property type="entry name" value="HisK_dim/P_sf"/>
</dbReference>
<dbReference type="PANTHER" id="PTHR44936:SF10">
    <property type="entry name" value="SENSOR PROTEIN RSTB"/>
    <property type="match status" value="1"/>
</dbReference>
<keyword evidence="9" id="KW-1133">Transmembrane helix</keyword>
<keyword evidence="12" id="KW-1185">Reference proteome</keyword>
<evidence type="ECO:0000256" key="9">
    <source>
        <dbReference type="SAM" id="Phobius"/>
    </source>
</evidence>
<protein>
    <recommendedName>
        <fullName evidence="3">histidine kinase</fullName>
        <ecNumber evidence="3">2.7.13.3</ecNumber>
    </recommendedName>
</protein>
<evidence type="ECO:0000256" key="5">
    <source>
        <dbReference type="ARBA" id="ARBA00022679"/>
    </source>
</evidence>
<dbReference type="Pfam" id="PF02518">
    <property type="entry name" value="HATPase_c"/>
    <property type="match status" value="1"/>
</dbReference>
<dbReference type="Pfam" id="PF25323">
    <property type="entry name" value="6TM_PilS"/>
    <property type="match status" value="1"/>
</dbReference>
<dbReference type="SUPFAM" id="SSF55874">
    <property type="entry name" value="ATPase domain of HSP90 chaperone/DNA topoisomerase II/histidine kinase"/>
    <property type="match status" value="1"/>
</dbReference>
<dbReference type="SMART" id="SM00388">
    <property type="entry name" value="HisKA"/>
    <property type="match status" value="1"/>
</dbReference>
<dbReference type="AlphaFoldDB" id="A0A1Y6CLL3"/>
<evidence type="ECO:0000313" key="12">
    <source>
        <dbReference type="Proteomes" id="UP000192917"/>
    </source>
</evidence>
<evidence type="ECO:0000256" key="2">
    <source>
        <dbReference type="ARBA" id="ARBA00004651"/>
    </source>
</evidence>
<dbReference type="Proteomes" id="UP000192917">
    <property type="component" value="Unassembled WGS sequence"/>
</dbReference>
<dbReference type="Gene3D" id="3.30.565.10">
    <property type="entry name" value="Histidine kinase-like ATPase, C-terminal domain"/>
    <property type="match status" value="1"/>
</dbReference>
<dbReference type="STRING" id="560819.SAMN05428998_12457"/>
<keyword evidence="9" id="KW-0812">Transmembrane</keyword>
<dbReference type="RefSeq" id="WP_085125108.1">
    <property type="nucleotide sequence ID" value="NZ_FWZX01000024.1"/>
</dbReference>
<dbReference type="SMART" id="SM00387">
    <property type="entry name" value="HATPase_c"/>
    <property type="match status" value="1"/>
</dbReference>
<comment type="subcellular location">
    <subcellularLocation>
        <location evidence="2">Cell membrane</location>
        <topology evidence="2">Multi-pass membrane protein</topology>
    </subcellularLocation>
</comment>
<feature type="transmembrane region" description="Helical" evidence="9">
    <location>
        <begin position="64"/>
        <end position="83"/>
    </location>
</feature>
<dbReference type="EMBL" id="FWZX01000024">
    <property type="protein sequence ID" value="SMF62950.1"/>
    <property type="molecule type" value="Genomic_DNA"/>
</dbReference>
<sequence>MSRTKTALRPEATTLVRRFLPIRPARPAGHVRLRTLIFIRWVAILGQLAALVVVTGGLKFDLPLIEAAGVIAVAGLVNLSVGLMQRGTVWLRDPAATASLGFDLVQLLALLALTGGLDNPFAILVLAPVVVSAATLSRRSTLLLSSIAVVGITLLGLWHLPLPWEEAGLDLPPVYLLGVWAALALSVVFTAAYVSSLASESRRMADALAATQLALEREQRLAALGGLAAAAAHELGSPLATIAVVARELEHEIPPDLPEDSPVRQDLALLRGETERCRQILAELGERPEGDRDSDGDGEDTPFHRLPLAALVEIAAAPFEGEGKALDIVYAPGLQPADQPTLVRRADLVHGLGSLLQNALQFATSRVEVELAWDDETIEVSIRDDGPGFAPQILSDLGDPYVSTGRADARGGRDQRGKDHMGLGVFIAQTLLARSGASLTFANRPSGGAEVAISWQRDHVVATKAGWL</sequence>
<name>A0A1Y6CLL3_9PROT</name>
<keyword evidence="4" id="KW-1003">Cell membrane</keyword>
<evidence type="ECO:0000256" key="3">
    <source>
        <dbReference type="ARBA" id="ARBA00012438"/>
    </source>
</evidence>
<dbReference type="GO" id="GO:0005524">
    <property type="term" value="F:ATP binding"/>
    <property type="evidence" value="ECO:0007669"/>
    <property type="project" value="UniProtKB-KW"/>
</dbReference>
<evidence type="ECO:0000313" key="11">
    <source>
        <dbReference type="EMBL" id="SMF62950.1"/>
    </source>
</evidence>
<proteinExistence type="predicted"/>
<organism evidence="11 12">
    <name type="scientific">Tistlia consotensis USBA 355</name>
    <dbReference type="NCBI Taxonomy" id="560819"/>
    <lineage>
        <taxon>Bacteria</taxon>
        <taxon>Pseudomonadati</taxon>
        <taxon>Pseudomonadota</taxon>
        <taxon>Alphaproteobacteria</taxon>
        <taxon>Rhodospirillales</taxon>
        <taxon>Rhodovibrionaceae</taxon>
        <taxon>Tistlia</taxon>
    </lineage>
</organism>
<gene>
    <name evidence="11" type="ORF">SAMN05428998_12457</name>
</gene>
<keyword evidence="5" id="KW-0808">Transferase</keyword>